<protein>
    <recommendedName>
        <fullName evidence="1">DNA polymerase delta catalytic subunit</fullName>
    </recommendedName>
    <alternativeName>
        <fullName evidence="2">3'-5' exodeoxyribonuclease</fullName>
    </alternativeName>
</protein>
<dbReference type="Proteomes" id="UP001174909">
    <property type="component" value="Unassembled WGS sequence"/>
</dbReference>
<proteinExistence type="predicted"/>
<sequence>MATLGPRPLSNGLEPHPKRQRTSPSPPPLPSSQDGRDFLNDCLADDDEDPSTSSQPARECWKRPPPPKLDPSSDPLVFQQIDIDYYVGASTVPGMPGMGTGPVPVLRMFGVTSDGNSVCSHIHGFLPYFFVPAPREFSTQHCATFRRALNTAVMDDLRSSRDNIREAVPAVEMCRKSSIYGFYFNEMSDFLRVTVSLPKLVAPARRLVSCISVPPFGQIDYQVFEANIDFEVRFMVDTGVVGCSWIELPAGKYRFRNQSQTCGTGTIIGGDGASEMKPHPPVTRCQIEVDVSYEDFISHPTRGGVAGNSSCEDPEF</sequence>
<dbReference type="InterPro" id="IPR056435">
    <property type="entry name" value="DPOD/Z_N"/>
</dbReference>
<accession>A0AA35TLX9</accession>
<feature type="domain" description="DNA polymerase delta/zeta catalytic subunit N-terminal" evidence="6">
    <location>
        <begin position="124"/>
        <end position="201"/>
    </location>
</feature>
<dbReference type="Pfam" id="PF24055">
    <property type="entry name" value="POL3_N"/>
    <property type="match status" value="1"/>
</dbReference>
<dbReference type="InterPro" id="IPR050240">
    <property type="entry name" value="DNA_pol_type-B"/>
</dbReference>
<comment type="caution">
    <text evidence="7">The sequence shown here is derived from an EMBL/GenBank/DDBJ whole genome shotgun (WGS) entry which is preliminary data.</text>
</comment>
<dbReference type="GO" id="GO:0006287">
    <property type="term" value="P:base-excision repair, gap-filling"/>
    <property type="evidence" value="ECO:0007669"/>
    <property type="project" value="TreeGrafter"/>
</dbReference>
<dbReference type="FunFam" id="3.30.342.10:FF:000003">
    <property type="entry name" value="DNA polymerase"/>
    <property type="match status" value="1"/>
</dbReference>
<dbReference type="SUPFAM" id="SSF53098">
    <property type="entry name" value="Ribonuclease H-like"/>
    <property type="match status" value="1"/>
</dbReference>
<evidence type="ECO:0000313" key="7">
    <source>
        <dbReference type="EMBL" id="CAI8049447.1"/>
    </source>
</evidence>
<evidence type="ECO:0000313" key="8">
    <source>
        <dbReference type="Proteomes" id="UP001174909"/>
    </source>
</evidence>
<dbReference type="InterPro" id="IPR006133">
    <property type="entry name" value="DNA-dir_DNA_pol_B_exonuc"/>
</dbReference>
<reference evidence="7" key="1">
    <citation type="submission" date="2023-03" db="EMBL/GenBank/DDBJ databases">
        <authorList>
            <person name="Steffen K."/>
            <person name="Cardenas P."/>
        </authorList>
    </citation>
    <scope>NUCLEOTIDE SEQUENCE</scope>
</reference>
<dbReference type="GO" id="GO:0008296">
    <property type="term" value="F:3'-5'-DNA exonuclease activity"/>
    <property type="evidence" value="ECO:0007669"/>
    <property type="project" value="TreeGrafter"/>
</dbReference>
<feature type="domain" description="DNA-directed DNA polymerase family B exonuclease" evidence="5">
    <location>
        <begin position="221"/>
        <end position="302"/>
    </location>
</feature>
<dbReference type="AlphaFoldDB" id="A0AA35TLX9"/>
<dbReference type="Pfam" id="PF03104">
    <property type="entry name" value="DNA_pol_B_exo1"/>
    <property type="match status" value="1"/>
</dbReference>
<evidence type="ECO:0000259" key="5">
    <source>
        <dbReference type="Pfam" id="PF03104"/>
    </source>
</evidence>
<comment type="catalytic activity">
    <reaction evidence="3">
        <text>DNA(n) + a 2'-deoxyribonucleoside 5'-triphosphate = DNA(n+1) + diphosphate</text>
        <dbReference type="Rhea" id="RHEA:22508"/>
        <dbReference type="Rhea" id="RHEA-COMP:17339"/>
        <dbReference type="Rhea" id="RHEA-COMP:17340"/>
        <dbReference type="ChEBI" id="CHEBI:33019"/>
        <dbReference type="ChEBI" id="CHEBI:61560"/>
        <dbReference type="ChEBI" id="CHEBI:173112"/>
        <dbReference type="EC" id="2.7.7.7"/>
    </reaction>
</comment>
<evidence type="ECO:0000256" key="2">
    <source>
        <dbReference type="ARBA" id="ARBA00042791"/>
    </source>
</evidence>
<dbReference type="GO" id="GO:0006297">
    <property type="term" value="P:nucleotide-excision repair, DNA gap filling"/>
    <property type="evidence" value="ECO:0007669"/>
    <property type="project" value="TreeGrafter"/>
</dbReference>
<organism evidence="7 8">
    <name type="scientific">Geodia barretti</name>
    <name type="common">Barrett's horny sponge</name>
    <dbReference type="NCBI Taxonomy" id="519541"/>
    <lineage>
        <taxon>Eukaryota</taxon>
        <taxon>Metazoa</taxon>
        <taxon>Porifera</taxon>
        <taxon>Demospongiae</taxon>
        <taxon>Heteroscleromorpha</taxon>
        <taxon>Tetractinellida</taxon>
        <taxon>Astrophorina</taxon>
        <taxon>Geodiidae</taxon>
        <taxon>Geodia</taxon>
    </lineage>
</organism>
<feature type="region of interest" description="Disordered" evidence="4">
    <location>
        <begin position="1"/>
        <end position="74"/>
    </location>
</feature>
<keyword evidence="8" id="KW-1185">Reference proteome</keyword>
<gene>
    <name evidence="7" type="ORF">GBAR_LOCUS27221</name>
</gene>
<dbReference type="PANTHER" id="PTHR10322">
    <property type="entry name" value="DNA POLYMERASE CATALYTIC SUBUNIT"/>
    <property type="match status" value="1"/>
</dbReference>
<dbReference type="GO" id="GO:0045004">
    <property type="term" value="P:DNA replication proofreading"/>
    <property type="evidence" value="ECO:0007669"/>
    <property type="project" value="TreeGrafter"/>
</dbReference>
<evidence type="ECO:0000259" key="6">
    <source>
        <dbReference type="Pfam" id="PF24055"/>
    </source>
</evidence>
<evidence type="ECO:0000256" key="4">
    <source>
        <dbReference type="SAM" id="MobiDB-lite"/>
    </source>
</evidence>
<evidence type="ECO:0000256" key="1">
    <source>
        <dbReference type="ARBA" id="ARBA00024411"/>
    </source>
</evidence>
<dbReference type="PANTHER" id="PTHR10322:SF23">
    <property type="entry name" value="DNA POLYMERASE DELTA CATALYTIC SUBUNIT"/>
    <property type="match status" value="1"/>
</dbReference>
<dbReference type="GO" id="GO:0003887">
    <property type="term" value="F:DNA-directed DNA polymerase activity"/>
    <property type="evidence" value="ECO:0007669"/>
    <property type="project" value="UniProtKB-EC"/>
</dbReference>
<dbReference type="InterPro" id="IPR012337">
    <property type="entry name" value="RNaseH-like_sf"/>
</dbReference>
<evidence type="ECO:0000256" key="3">
    <source>
        <dbReference type="ARBA" id="ARBA00049244"/>
    </source>
</evidence>
<dbReference type="EMBL" id="CASHTH010003791">
    <property type="protein sequence ID" value="CAI8049447.1"/>
    <property type="molecule type" value="Genomic_DNA"/>
</dbReference>
<name>A0AA35TLX9_GEOBA</name>
<dbReference type="GO" id="GO:0043625">
    <property type="term" value="C:delta DNA polymerase complex"/>
    <property type="evidence" value="ECO:0007669"/>
    <property type="project" value="TreeGrafter"/>
</dbReference>
<dbReference type="Gene3D" id="3.30.342.10">
    <property type="entry name" value="DNA Polymerase, chain B, domain 1"/>
    <property type="match status" value="1"/>
</dbReference>